<keyword evidence="1" id="KW-0479">Metal-binding</keyword>
<dbReference type="Pfam" id="PF00403">
    <property type="entry name" value="HMA"/>
    <property type="match status" value="1"/>
</dbReference>
<dbReference type="PROSITE" id="PS01047">
    <property type="entry name" value="HMA_1"/>
    <property type="match status" value="1"/>
</dbReference>
<dbReference type="SUPFAM" id="SSF55008">
    <property type="entry name" value="HMA, heavy metal-associated domain"/>
    <property type="match status" value="1"/>
</dbReference>
<dbReference type="CDD" id="cd00371">
    <property type="entry name" value="HMA"/>
    <property type="match status" value="1"/>
</dbReference>
<evidence type="ECO:0000313" key="4">
    <source>
        <dbReference type="EMBL" id="CAG9704207.1"/>
    </source>
</evidence>
<evidence type="ECO:0000259" key="3">
    <source>
        <dbReference type="PROSITE" id="PS50846"/>
    </source>
</evidence>
<dbReference type="Proteomes" id="UP000789738">
    <property type="component" value="Unassembled WGS sequence"/>
</dbReference>
<protein>
    <submittedName>
        <fullName evidence="6">Copper chaperone CopZ</fullName>
    </submittedName>
</protein>
<proteinExistence type="predicted"/>
<dbReference type="GO" id="GO:0005507">
    <property type="term" value="F:copper ion binding"/>
    <property type="evidence" value="ECO:0007669"/>
    <property type="project" value="InterPro"/>
</dbReference>
<dbReference type="PROSITE" id="PS50846">
    <property type="entry name" value="HMA_2"/>
    <property type="match status" value="1"/>
</dbReference>
<dbReference type="InterPro" id="IPR036163">
    <property type="entry name" value="HMA_dom_sf"/>
</dbReference>
<dbReference type="GO" id="GO:0006825">
    <property type="term" value="P:copper ion transport"/>
    <property type="evidence" value="ECO:0007669"/>
    <property type="project" value="InterPro"/>
</dbReference>
<evidence type="ECO:0000313" key="5">
    <source>
        <dbReference type="EMBL" id="CAI3701728.1"/>
    </source>
</evidence>
<dbReference type="AlphaFoldDB" id="A0A650MU11"/>
<reference evidence="5" key="3">
    <citation type="submission" date="2022-10" db="EMBL/GenBank/DDBJ databases">
        <authorList>
            <person name="Aires J."/>
            <person name="Mesa V."/>
        </authorList>
    </citation>
    <scope>NUCLEOTIDE SEQUENCE</scope>
    <source>
        <strain evidence="5">Clostridium neonatale JD116</strain>
    </source>
</reference>
<dbReference type="EMBL" id="CAKJVE010000004">
    <property type="protein sequence ID" value="CAG9704207.1"/>
    <property type="molecule type" value="Genomic_DNA"/>
</dbReference>
<dbReference type="NCBIfam" id="TIGR00003">
    <property type="entry name" value="copper ion binding protein"/>
    <property type="match status" value="1"/>
</dbReference>
<feature type="domain" description="HMA" evidence="3">
    <location>
        <begin position="9"/>
        <end position="74"/>
    </location>
</feature>
<evidence type="ECO:0000256" key="1">
    <source>
        <dbReference type="ARBA" id="ARBA00022723"/>
    </source>
</evidence>
<gene>
    <name evidence="6" type="primary">copZ</name>
    <name evidence="5" type="ORF">CNEO2_90070</name>
    <name evidence="4" type="ORF">CNEO_41106</name>
    <name evidence="6" type="ORF">CNEONATNEC25_03633</name>
</gene>
<sequence>MSLFGGKKMKKTISIEGMSCNHCVAHVKEALEGLDGVTSVKVDLDKKCASIESKSEVKDEAIKSVIEDAGYDVTKIEE</sequence>
<name>A0A650MU11_9CLOT</name>
<dbReference type="Gene3D" id="3.30.70.100">
    <property type="match status" value="1"/>
</dbReference>
<dbReference type="EMBL" id="UWJD01000003">
    <property type="protein sequence ID" value="VCT86030.1"/>
    <property type="molecule type" value="Genomic_DNA"/>
</dbReference>
<dbReference type="InterPro" id="IPR017969">
    <property type="entry name" value="Heavy-metal-associated_CS"/>
</dbReference>
<evidence type="ECO:0000313" key="7">
    <source>
        <dbReference type="Proteomes" id="UP000431451"/>
    </source>
</evidence>
<evidence type="ECO:0000313" key="6">
    <source>
        <dbReference type="EMBL" id="VCT86030.1"/>
    </source>
</evidence>
<dbReference type="InterPro" id="IPR000428">
    <property type="entry name" value="Cu-bd"/>
</dbReference>
<dbReference type="EMBL" id="CAMTCP010000303">
    <property type="protein sequence ID" value="CAI3701728.1"/>
    <property type="molecule type" value="Genomic_DNA"/>
</dbReference>
<dbReference type="PRINTS" id="PR00944">
    <property type="entry name" value="CUEXPORT"/>
</dbReference>
<dbReference type="FunFam" id="3.30.70.100:FF:000001">
    <property type="entry name" value="ATPase copper transporting beta"/>
    <property type="match status" value="1"/>
</dbReference>
<dbReference type="Proteomes" id="UP001189143">
    <property type="component" value="Unassembled WGS sequence"/>
</dbReference>
<reference evidence="4" key="2">
    <citation type="submission" date="2021-10" db="EMBL/GenBank/DDBJ databases">
        <authorList>
            <person name="Mesa V."/>
        </authorList>
    </citation>
    <scope>NUCLEOTIDE SEQUENCE</scope>
    <source>
        <strain evidence="4">CC3_PB</strain>
    </source>
</reference>
<dbReference type="InterPro" id="IPR006121">
    <property type="entry name" value="HMA_dom"/>
</dbReference>
<dbReference type="Proteomes" id="UP000431451">
    <property type="component" value="Unassembled WGS sequence"/>
</dbReference>
<organism evidence="6 7">
    <name type="scientific">Clostridium neonatale</name>
    <dbReference type="NCBI Taxonomy" id="137838"/>
    <lineage>
        <taxon>Bacteria</taxon>
        <taxon>Bacillati</taxon>
        <taxon>Bacillota</taxon>
        <taxon>Clostridia</taxon>
        <taxon>Eubacteriales</taxon>
        <taxon>Clostridiaceae</taxon>
        <taxon>Clostridium</taxon>
    </lineage>
</organism>
<reference evidence="6 7" key="1">
    <citation type="submission" date="2018-06" db="EMBL/GenBank/DDBJ databases">
        <authorList>
            <consortium name="IHU Genomes"/>
        </authorList>
    </citation>
    <scope>NUCLEOTIDE SEQUENCE [LARGE SCALE GENOMIC DNA]</scope>
    <source>
        <strain evidence="6 7">NEC25</strain>
    </source>
</reference>
<accession>A0A650MU11</accession>
<evidence type="ECO:0000256" key="2">
    <source>
        <dbReference type="ARBA" id="ARBA00023008"/>
    </source>
</evidence>
<keyword evidence="2" id="KW-0186">Copper</keyword>
<dbReference type="InterPro" id="IPR006122">
    <property type="entry name" value="HMA_Cu_ion-bd"/>
</dbReference>